<name>A0ABS4KEV6_9FIRM</name>
<protein>
    <submittedName>
        <fullName evidence="2">CoA-binding protein</fullName>
    </submittedName>
</protein>
<feature type="domain" description="CoA-binding" evidence="1">
    <location>
        <begin position="7"/>
        <end position="99"/>
    </location>
</feature>
<dbReference type="InterPro" id="IPR036291">
    <property type="entry name" value="NAD(P)-bd_dom_sf"/>
</dbReference>
<comment type="caution">
    <text evidence="2">The sequence shown here is derived from an EMBL/GenBank/DDBJ whole genome shotgun (WGS) entry which is preliminary data.</text>
</comment>
<dbReference type="SMART" id="SM00881">
    <property type="entry name" value="CoA_binding"/>
    <property type="match status" value="1"/>
</dbReference>
<dbReference type="RefSeq" id="WP_210061609.1">
    <property type="nucleotide sequence ID" value="NZ_JAGGLJ010000014.1"/>
</dbReference>
<dbReference type="PANTHER" id="PTHR33303">
    <property type="entry name" value="CYTOPLASMIC PROTEIN-RELATED"/>
    <property type="match status" value="1"/>
</dbReference>
<dbReference type="Pfam" id="PF13380">
    <property type="entry name" value="CoA_binding_2"/>
    <property type="match status" value="1"/>
</dbReference>
<reference evidence="2 3" key="1">
    <citation type="submission" date="2021-03" db="EMBL/GenBank/DDBJ databases">
        <title>Genomic Encyclopedia of Type Strains, Phase IV (KMG-IV): sequencing the most valuable type-strain genomes for metagenomic binning, comparative biology and taxonomic classification.</title>
        <authorList>
            <person name="Goeker M."/>
        </authorList>
    </citation>
    <scope>NUCLEOTIDE SEQUENCE [LARGE SCALE GENOMIC DNA]</scope>
    <source>
        <strain evidence="2 3">DSM 27563</strain>
    </source>
</reference>
<dbReference type="EMBL" id="JAGGLJ010000014">
    <property type="protein sequence ID" value="MBP2025905.1"/>
    <property type="molecule type" value="Genomic_DNA"/>
</dbReference>
<organism evidence="2 3">
    <name type="scientific">Peptoniphilus stercorisuis</name>
    <dbReference type="NCBI Taxonomy" id="1436965"/>
    <lineage>
        <taxon>Bacteria</taxon>
        <taxon>Bacillati</taxon>
        <taxon>Bacillota</taxon>
        <taxon>Tissierellia</taxon>
        <taxon>Tissierellales</taxon>
        <taxon>Peptoniphilaceae</taxon>
        <taxon>Peptoniphilus</taxon>
    </lineage>
</organism>
<evidence type="ECO:0000259" key="1">
    <source>
        <dbReference type="SMART" id="SM00881"/>
    </source>
</evidence>
<keyword evidence="3" id="KW-1185">Reference proteome</keyword>
<evidence type="ECO:0000313" key="3">
    <source>
        <dbReference type="Proteomes" id="UP001519306"/>
    </source>
</evidence>
<dbReference type="Gene3D" id="3.40.50.720">
    <property type="entry name" value="NAD(P)-binding Rossmann-like Domain"/>
    <property type="match status" value="1"/>
</dbReference>
<dbReference type="SUPFAM" id="SSF51735">
    <property type="entry name" value="NAD(P)-binding Rossmann-fold domains"/>
    <property type="match status" value="1"/>
</dbReference>
<sequence length="133" mass="15630">MNNEDKLLSLKNWAVIGVSNNPDKISYKIWKILLRNGYNVYPVNKNYDEIEGEKIYHSLLEIDDDIDVVNFVVNPNLTKKYLEEVDKKDIKYVWFQEESFNEDVVEISNDFNLMGVAGRCVYATLDLKEKMKK</sequence>
<proteinExistence type="predicted"/>
<dbReference type="Proteomes" id="UP001519306">
    <property type="component" value="Unassembled WGS sequence"/>
</dbReference>
<evidence type="ECO:0000313" key="2">
    <source>
        <dbReference type="EMBL" id="MBP2025905.1"/>
    </source>
</evidence>
<dbReference type="InterPro" id="IPR003781">
    <property type="entry name" value="CoA-bd"/>
</dbReference>
<dbReference type="PANTHER" id="PTHR33303:SF2">
    <property type="entry name" value="COA-BINDING DOMAIN-CONTAINING PROTEIN"/>
    <property type="match status" value="1"/>
</dbReference>
<accession>A0ABS4KEV6</accession>
<gene>
    <name evidence="2" type="ORF">J2Z71_001454</name>
</gene>